<protein>
    <submittedName>
        <fullName evidence="1">Uncharacterized protein</fullName>
    </submittedName>
</protein>
<dbReference type="AlphaFoldDB" id="A0A0A9A7Z3"/>
<reference evidence="1" key="2">
    <citation type="journal article" date="2015" name="Data Brief">
        <title>Shoot transcriptome of the giant reed, Arundo donax.</title>
        <authorList>
            <person name="Barrero R.A."/>
            <person name="Guerrero F.D."/>
            <person name="Moolhuijzen P."/>
            <person name="Goolsby J.A."/>
            <person name="Tidwell J."/>
            <person name="Bellgard S.E."/>
            <person name="Bellgard M.I."/>
        </authorList>
    </citation>
    <scope>NUCLEOTIDE SEQUENCE</scope>
    <source>
        <tissue evidence="1">Shoot tissue taken approximately 20 cm above the soil surface</tissue>
    </source>
</reference>
<accession>A0A0A9A7Z3</accession>
<sequence length="44" mass="5299">MHHMIQFSYCKLASLYSFWCALQLKNMLKQRLLPSTMKSQELLH</sequence>
<dbReference type="EMBL" id="GBRH01254743">
    <property type="protein sequence ID" value="JAD43152.1"/>
    <property type="molecule type" value="Transcribed_RNA"/>
</dbReference>
<reference evidence="1" key="1">
    <citation type="submission" date="2014-09" db="EMBL/GenBank/DDBJ databases">
        <authorList>
            <person name="Magalhaes I.L.F."/>
            <person name="Oliveira U."/>
            <person name="Santos F.R."/>
            <person name="Vidigal T.H.D.A."/>
            <person name="Brescovit A.D."/>
            <person name="Santos A.J."/>
        </authorList>
    </citation>
    <scope>NUCLEOTIDE SEQUENCE</scope>
    <source>
        <tissue evidence="1">Shoot tissue taken approximately 20 cm above the soil surface</tissue>
    </source>
</reference>
<organism evidence="1">
    <name type="scientific">Arundo donax</name>
    <name type="common">Giant reed</name>
    <name type="synonym">Donax arundinaceus</name>
    <dbReference type="NCBI Taxonomy" id="35708"/>
    <lineage>
        <taxon>Eukaryota</taxon>
        <taxon>Viridiplantae</taxon>
        <taxon>Streptophyta</taxon>
        <taxon>Embryophyta</taxon>
        <taxon>Tracheophyta</taxon>
        <taxon>Spermatophyta</taxon>
        <taxon>Magnoliopsida</taxon>
        <taxon>Liliopsida</taxon>
        <taxon>Poales</taxon>
        <taxon>Poaceae</taxon>
        <taxon>PACMAD clade</taxon>
        <taxon>Arundinoideae</taxon>
        <taxon>Arundineae</taxon>
        <taxon>Arundo</taxon>
    </lineage>
</organism>
<name>A0A0A9A7Z3_ARUDO</name>
<proteinExistence type="predicted"/>
<evidence type="ECO:0000313" key="1">
    <source>
        <dbReference type="EMBL" id="JAD43152.1"/>
    </source>
</evidence>